<accession>A0A7C9CK90</accession>
<name>A0A7C9CK90_OPUST</name>
<proteinExistence type="predicted"/>
<dbReference type="AlphaFoldDB" id="A0A7C9CK90"/>
<dbReference type="EMBL" id="GISG01016503">
    <property type="protein sequence ID" value="MBA4617445.1"/>
    <property type="molecule type" value="Transcribed_RNA"/>
</dbReference>
<reference evidence="1" key="2">
    <citation type="submission" date="2020-07" db="EMBL/GenBank/DDBJ databases">
        <authorList>
            <person name="Vera ALvarez R."/>
            <person name="Arias-Moreno D.M."/>
            <person name="Jimenez-Jacinto V."/>
            <person name="Jimenez-Bremont J.F."/>
            <person name="Swaminathan K."/>
            <person name="Moose S.P."/>
            <person name="Guerrero-Gonzalez M.L."/>
            <person name="Marino-Ramirez L."/>
            <person name="Landsman D."/>
            <person name="Rodriguez-Kessler M."/>
            <person name="Delgado-Sanchez P."/>
        </authorList>
    </citation>
    <scope>NUCLEOTIDE SEQUENCE</scope>
    <source>
        <tissue evidence="1">Cladode</tissue>
    </source>
</reference>
<organism evidence="1">
    <name type="scientific">Opuntia streptacantha</name>
    <name type="common">Prickly pear cactus</name>
    <name type="synonym">Opuntia cardona</name>
    <dbReference type="NCBI Taxonomy" id="393608"/>
    <lineage>
        <taxon>Eukaryota</taxon>
        <taxon>Viridiplantae</taxon>
        <taxon>Streptophyta</taxon>
        <taxon>Embryophyta</taxon>
        <taxon>Tracheophyta</taxon>
        <taxon>Spermatophyta</taxon>
        <taxon>Magnoliopsida</taxon>
        <taxon>eudicotyledons</taxon>
        <taxon>Gunneridae</taxon>
        <taxon>Pentapetalae</taxon>
        <taxon>Caryophyllales</taxon>
        <taxon>Cactineae</taxon>
        <taxon>Cactaceae</taxon>
        <taxon>Opuntioideae</taxon>
        <taxon>Opuntia</taxon>
    </lineage>
</organism>
<evidence type="ECO:0000313" key="1">
    <source>
        <dbReference type="EMBL" id="MBA4617445.1"/>
    </source>
</evidence>
<protein>
    <submittedName>
        <fullName evidence="1">Uncharacterized protein</fullName>
    </submittedName>
</protein>
<sequence>MSARVEAAQIYEKHMSCKCPWVLNHQQALKTRSATCFELHSCSYSTLGTLLRDLGGIWGTTTLIAKPTALRDCGTGVKIRGRCTCKLSASCGTGSQKKLFQITYQNLLI</sequence>
<reference evidence="1" key="1">
    <citation type="journal article" date="2013" name="J. Plant Res.">
        <title>Effect of fungi and light on seed germination of three Opuntia species from semiarid lands of central Mexico.</title>
        <authorList>
            <person name="Delgado-Sanchez P."/>
            <person name="Jimenez-Bremont J.F."/>
            <person name="Guerrero-Gonzalez Mde L."/>
            <person name="Flores J."/>
        </authorList>
    </citation>
    <scope>NUCLEOTIDE SEQUENCE</scope>
    <source>
        <tissue evidence="1">Cladode</tissue>
    </source>
</reference>